<dbReference type="InterPro" id="IPR051910">
    <property type="entry name" value="ComF/GntX_DNA_util-trans"/>
</dbReference>
<accession>A0A395M2A0</accession>
<evidence type="ECO:0000313" key="3">
    <source>
        <dbReference type="EMBL" id="RFM24044.1"/>
    </source>
</evidence>
<dbReference type="Gene3D" id="3.40.50.2020">
    <property type="match status" value="1"/>
</dbReference>
<protein>
    <submittedName>
        <fullName evidence="3">ComF family protein</fullName>
    </submittedName>
</protein>
<proteinExistence type="inferred from homology"/>
<sequence>MILQTLTAALHLFYPKVCLVCESHLLSAHDGYVCPLCERDFDEFSLPNESSEEMQRRLQKHFPGQDSIHDALALYRFYKGGKIQAVIHAFKYEGLPQVAVEFGRKLGRKILVERPHAQFDAVVFMPMHKLKYIERGYNQAQRLAAGVADILRLPLVPCVEKTRYTDTQTGLDAHERKQNVRGSFRATKDLTGKRLLLVDDVFTTGATLLSCAQALRAAHAAHITVATLAVTES</sequence>
<comment type="similarity">
    <text evidence="1">Belongs to the ComF/GntX family.</text>
</comment>
<gene>
    <name evidence="3" type="ORF">D0433_08060</name>
</gene>
<evidence type="ECO:0000313" key="4">
    <source>
        <dbReference type="Proteomes" id="UP000266389"/>
    </source>
</evidence>
<dbReference type="InterPro" id="IPR000836">
    <property type="entry name" value="PRTase_dom"/>
</dbReference>
<feature type="domain" description="Phosphoribosyltransferase" evidence="2">
    <location>
        <begin position="142"/>
        <end position="229"/>
    </location>
</feature>
<organism evidence="3 4">
    <name type="scientific">Candidatus Thermochlorobacter aerophilus</name>
    <dbReference type="NCBI Taxonomy" id="1868324"/>
    <lineage>
        <taxon>Bacteria</taxon>
        <taxon>Pseudomonadati</taxon>
        <taxon>Chlorobiota</taxon>
        <taxon>Chlorobiia</taxon>
        <taxon>Chlorobiales</taxon>
        <taxon>Candidatus Thermochlorobacteriaceae</taxon>
        <taxon>Candidatus Thermochlorobacter</taxon>
    </lineage>
</organism>
<reference evidence="3 4" key="1">
    <citation type="journal article" date="2011" name="ISME J.">
        <title>Community ecology of hot spring cyanobacterial mats: predominant populations and their functional potential.</title>
        <authorList>
            <person name="Klatt C.G."/>
            <person name="Wood J.M."/>
            <person name="Rusch D.B."/>
            <person name="Bateson M.M."/>
            <person name="Hamamura N."/>
            <person name="Heidelberg J.F."/>
            <person name="Grossman A.R."/>
            <person name="Bhaya D."/>
            <person name="Cohan F.M."/>
            <person name="Kuhl M."/>
            <person name="Bryant D.A."/>
            <person name="Ward D.M."/>
        </authorList>
    </citation>
    <scope>NUCLEOTIDE SEQUENCE [LARGE SCALE GENOMIC DNA]</scope>
    <source>
        <strain evidence="3">OS</strain>
    </source>
</reference>
<evidence type="ECO:0000259" key="2">
    <source>
        <dbReference type="Pfam" id="PF00156"/>
    </source>
</evidence>
<dbReference type="PANTHER" id="PTHR47505">
    <property type="entry name" value="DNA UTILIZATION PROTEIN YHGH"/>
    <property type="match status" value="1"/>
</dbReference>
<dbReference type="InterPro" id="IPR029057">
    <property type="entry name" value="PRTase-like"/>
</dbReference>
<dbReference type="AlphaFoldDB" id="A0A395M2A0"/>
<dbReference type="CDD" id="cd06223">
    <property type="entry name" value="PRTases_typeI"/>
    <property type="match status" value="1"/>
</dbReference>
<name>A0A395M2A0_9BACT</name>
<dbReference type="SUPFAM" id="SSF53271">
    <property type="entry name" value="PRTase-like"/>
    <property type="match status" value="1"/>
</dbReference>
<dbReference type="Proteomes" id="UP000266389">
    <property type="component" value="Unassembled WGS sequence"/>
</dbReference>
<comment type="caution">
    <text evidence="3">The sequence shown here is derived from an EMBL/GenBank/DDBJ whole genome shotgun (WGS) entry which is preliminary data.</text>
</comment>
<evidence type="ECO:0000256" key="1">
    <source>
        <dbReference type="ARBA" id="ARBA00008007"/>
    </source>
</evidence>
<dbReference type="PANTHER" id="PTHR47505:SF1">
    <property type="entry name" value="DNA UTILIZATION PROTEIN YHGH"/>
    <property type="match status" value="1"/>
</dbReference>
<dbReference type="Pfam" id="PF00156">
    <property type="entry name" value="Pribosyltran"/>
    <property type="match status" value="1"/>
</dbReference>
<dbReference type="EMBL" id="PHFL01000049">
    <property type="protein sequence ID" value="RFM24044.1"/>
    <property type="molecule type" value="Genomic_DNA"/>
</dbReference>